<gene>
    <name evidence="3" type="ORF">J2W91_001512</name>
</gene>
<dbReference type="Proteomes" id="UP001254832">
    <property type="component" value="Unassembled WGS sequence"/>
</dbReference>
<dbReference type="AlphaFoldDB" id="A0AAP5GYN9"/>
<organism evidence="3 4">
    <name type="scientific">Paenibacillus amylolyticus</name>
    <dbReference type="NCBI Taxonomy" id="1451"/>
    <lineage>
        <taxon>Bacteria</taxon>
        <taxon>Bacillati</taxon>
        <taxon>Bacillota</taxon>
        <taxon>Bacilli</taxon>
        <taxon>Bacillales</taxon>
        <taxon>Paenibacillaceae</taxon>
        <taxon>Paenibacillus</taxon>
    </lineage>
</organism>
<evidence type="ECO:0008006" key="5">
    <source>
        <dbReference type="Google" id="ProtNLM"/>
    </source>
</evidence>
<feature type="transmembrane region" description="Helical" evidence="2">
    <location>
        <begin position="273"/>
        <end position="303"/>
    </location>
</feature>
<evidence type="ECO:0000313" key="4">
    <source>
        <dbReference type="Proteomes" id="UP001254832"/>
    </source>
</evidence>
<feature type="transmembrane region" description="Helical" evidence="2">
    <location>
        <begin position="210"/>
        <end position="234"/>
    </location>
</feature>
<feature type="transmembrane region" description="Helical" evidence="2">
    <location>
        <begin position="240"/>
        <end position="261"/>
    </location>
</feature>
<keyword evidence="2" id="KW-1133">Transmembrane helix</keyword>
<name>A0AAP5GYN9_PAEAM</name>
<evidence type="ECO:0000313" key="3">
    <source>
        <dbReference type="EMBL" id="MDR6723060.1"/>
    </source>
</evidence>
<sequence>MKCPVCNHENENASFCERCGSNLTEVASTSSPASSAPSQESAAASESEYTHWSSKQDSPNHAPQDSSSNTSAPIPIRQPQEQAQATENQASGDQQNNQWNNMMQNEKVQQAKEVSKQYASYFLSVLVRPYQAMKTVGEQHSLNGWLTMALIAVLSSTYFLISFSSMDIPGIFVSGFVRPLLLTAIMLIIAVALMYIILKVEKLTFHPKILVAQYGALLVPAVAALVLANVFTIISLSFSMYFVAIAYIIVLVGMNAVVFQYPLNRSKAVIDSIYTVLIANIVLVYVVYRLLIETLLSILSLFYSSFWRL</sequence>
<dbReference type="EMBL" id="JAVDTR010000003">
    <property type="protein sequence ID" value="MDR6723060.1"/>
    <property type="molecule type" value="Genomic_DNA"/>
</dbReference>
<comment type="caution">
    <text evidence="3">The sequence shown here is derived from an EMBL/GenBank/DDBJ whole genome shotgun (WGS) entry which is preliminary data.</text>
</comment>
<dbReference type="RefSeq" id="WP_145044588.1">
    <property type="nucleotide sequence ID" value="NZ_JAVDTR010000003.1"/>
</dbReference>
<evidence type="ECO:0000256" key="1">
    <source>
        <dbReference type="SAM" id="MobiDB-lite"/>
    </source>
</evidence>
<feature type="transmembrane region" description="Helical" evidence="2">
    <location>
        <begin position="142"/>
        <end position="164"/>
    </location>
</feature>
<feature type="transmembrane region" description="Helical" evidence="2">
    <location>
        <begin position="176"/>
        <end position="198"/>
    </location>
</feature>
<feature type="compositionally biased region" description="Polar residues" evidence="1">
    <location>
        <begin position="50"/>
        <end position="72"/>
    </location>
</feature>
<keyword evidence="2" id="KW-0472">Membrane</keyword>
<reference evidence="3" key="1">
    <citation type="submission" date="2023-07" db="EMBL/GenBank/DDBJ databases">
        <title>Sorghum-associated microbial communities from plants grown in Nebraska, USA.</title>
        <authorList>
            <person name="Schachtman D."/>
        </authorList>
    </citation>
    <scope>NUCLEOTIDE SEQUENCE</scope>
    <source>
        <strain evidence="3">BE80</strain>
    </source>
</reference>
<feature type="compositionally biased region" description="Polar residues" evidence="1">
    <location>
        <begin position="79"/>
        <end position="93"/>
    </location>
</feature>
<feature type="region of interest" description="Disordered" evidence="1">
    <location>
        <begin position="26"/>
        <end position="97"/>
    </location>
</feature>
<proteinExistence type="predicted"/>
<feature type="compositionally biased region" description="Low complexity" evidence="1">
    <location>
        <begin position="27"/>
        <end position="47"/>
    </location>
</feature>
<evidence type="ECO:0000256" key="2">
    <source>
        <dbReference type="SAM" id="Phobius"/>
    </source>
</evidence>
<protein>
    <recommendedName>
        <fullName evidence="5">Zinc ribbon domain-containing protein</fullName>
    </recommendedName>
</protein>
<keyword evidence="2" id="KW-0812">Transmembrane</keyword>
<accession>A0AAP5GYN9</accession>